<organism evidence="2 3">
    <name type="scientific">Plasmodium vinckei vinckei</name>
    <dbReference type="NCBI Taxonomy" id="54757"/>
    <lineage>
        <taxon>Eukaryota</taxon>
        <taxon>Sar</taxon>
        <taxon>Alveolata</taxon>
        <taxon>Apicomplexa</taxon>
        <taxon>Aconoidasida</taxon>
        <taxon>Haemosporida</taxon>
        <taxon>Plasmodiidae</taxon>
        <taxon>Plasmodium</taxon>
        <taxon>Plasmodium (Vinckeia)</taxon>
    </lineage>
</organism>
<dbReference type="EMBL" id="LR215061">
    <property type="protein sequence ID" value="VEV55374.1"/>
    <property type="molecule type" value="Genomic_DNA"/>
</dbReference>
<keyword evidence="1" id="KW-0732">Signal</keyword>
<evidence type="ECO:0000313" key="2">
    <source>
        <dbReference type="EMBL" id="VEV55374.1"/>
    </source>
</evidence>
<dbReference type="InterPro" id="IPR006484">
    <property type="entry name" value="PYST_B"/>
</dbReference>
<reference evidence="2 3" key="1">
    <citation type="submission" date="2019-01" db="EMBL/GenBank/DDBJ databases">
        <authorList>
            <person name="Ramaprasad A."/>
        </authorList>
    </citation>
    <scope>NUCLEOTIDE SEQUENCE [LARGE SCALE GENOMIC DNA]</scope>
</reference>
<evidence type="ECO:0008006" key="4">
    <source>
        <dbReference type="Google" id="ProtNLM"/>
    </source>
</evidence>
<dbReference type="Pfam" id="PF09592">
    <property type="entry name" value="DUF2031"/>
    <property type="match status" value="1"/>
</dbReference>
<dbReference type="VEuPathDB" id="PlasmoDB:PVVCY_0502620"/>
<sequence length="148" mass="17381">MLKMKVSIFNLFCFQLLFVLLNMPKKILSDADNQFDLNNFYQSTVSLANQFNAYNDDEEIINLRNIINSHVKNYKESNTTPNLNNLDGKTKKLIHKIQKELNEAKKSSIMKGMANYQYSQYKIKENDGADILTCTFCVFDTYYYRKEI</sequence>
<dbReference type="AlphaFoldDB" id="A0A449BPK0"/>
<protein>
    <recommendedName>
        <fullName evidence="4">Fam-b protein</fullName>
    </recommendedName>
</protein>
<gene>
    <name evidence="2" type="ORF">PVVCY_0502620</name>
</gene>
<feature type="chain" id="PRO_5019398915" description="Fam-b protein" evidence="1">
    <location>
        <begin position="30"/>
        <end position="148"/>
    </location>
</feature>
<dbReference type="KEGG" id="pvv:PVVCY_0502620"/>
<dbReference type="GeneID" id="59892981"/>
<dbReference type="RefSeq" id="XP_037490239.1">
    <property type="nucleotide sequence ID" value="XM_037635055.1"/>
</dbReference>
<proteinExistence type="predicted"/>
<evidence type="ECO:0000313" key="3">
    <source>
        <dbReference type="Proteomes" id="UP000290582"/>
    </source>
</evidence>
<evidence type="ECO:0000256" key="1">
    <source>
        <dbReference type="SAM" id="SignalP"/>
    </source>
</evidence>
<dbReference type="Proteomes" id="UP000290582">
    <property type="component" value="Chromosome PVVCY_05"/>
</dbReference>
<name>A0A449BPK0_PLAVN</name>
<accession>A0A449BPK0</accession>
<feature type="signal peptide" evidence="1">
    <location>
        <begin position="1"/>
        <end position="29"/>
    </location>
</feature>
<dbReference type="OrthoDB" id="373220at2759"/>